<evidence type="ECO:0000256" key="1">
    <source>
        <dbReference type="ARBA" id="ARBA00023125"/>
    </source>
</evidence>
<dbReference type="Proteomes" id="UP000604475">
    <property type="component" value="Unassembled WGS sequence"/>
</dbReference>
<sequence length="223" mass="25081">MPLLMASTKEQIVRAAERLFAQHGVDGVSLREIGTAAGTANNSAVRYHFGSKEQLIQAIFDYRLPRLHERRRLLISEREPDDLRGWIECQIRAVFEQSELDGSHYLCFVDMLSAHGRRDMFRRMPPEFREAADTLRAQLGSYLEHLPEPLRSRRIGTAMVLIVHVAASREHARFAGHRVLPFAVEVAGLVDSTVGLLQAPVSPAARRAVDEADPADLTFPMFI</sequence>
<dbReference type="EMBL" id="JAEACQ010000252">
    <property type="protein sequence ID" value="MBL7630580.1"/>
    <property type="molecule type" value="Genomic_DNA"/>
</dbReference>
<accession>A0A937RKI0</accession>
<evidence type="ECO:0000256" key="2">
    <source>
        <dbReference type="PROSITE-ProRule" id="PRU00335"/>
    </source>
</evidence>
<dbReference type="GO" id="GO:0000976">
    <property type="term" value="F:transcription cis-regulatory region binding"/>
    <property type="evidence" value="ECO:0007669"/>
    <property type="project" value="TreeGrafter"/>
</dbReference>
<dbReference type="AlphaFoldDB" id="A0A937RKI0"/>
<dbReference type="RefSeq" id="WP_203003459.1">
    <property type="nucleotide sequence ID" value="NZ_JADWYU010000280.1"/>
</dbReference>
<reference evidence="4" key="1">
    <citation type="submission" date="2020-12" db="EMBL/GenBank/DDBJ databases">
        <title>Genomic characterization of non-nitrogen-fixing Frankia strains.</title>
        <authorList>
            <person name="Carlos-Shanley C."/>
            <person name="Guerra T."/>
            <person name="Hahn D."/>
        </authorList>
    </citation>
    <scope>NUCLEOTIDE SEQUENCE</scope>
    <source>
        <strain evidence="4">CN6</strain>
    </source>
</reference>
<comment type="caution">
    <text evidence="4">The sequence shown here is derived from an EMBL/GenBank/DDBJ whole genome shotgun (WGS) entry which is preliminary data.</text>
</comment>
<evidence type="ECO:0000259" key="3">
    <source>
        <dbReference type="PROSITE" id="PS50977"/>
    </source>
</evidence>
<gene>
    <name evidence="4" type="ORF">I7412_26145</name>
</gene>
<dbReference type="Gene3D" id="1.10.357.10">
    <property type="entry name" value="Tetracycline Repressor, domain 2"/>
    <property type="match status" value="1"/>
</dbReference>
<protein>
    <submittedName>
        <fullName evidence="4">TetR/AcrR family transcriptional regulator</fullName>
    </submittedName>
</protein>
<dbReference type="GO" id="GO:0003700">
    <property type="term" value="F:DNA-binding transcription factor activity"/>
    <property type="evidence" value="ECO:0007669"/>
    <property type="project" value="TreeGrafter"/>
</dbReference>
<dbReference type="InterPro" id="IPR050109">
    <property type="entry name" value="HTH-type_TetR-like_transc_reg"/>
</dbReference>
<dbReference type="PROSITE" id="PS50977">
    <property type="entry name" value="HTH_TETR_2"/>
    <property type="match status" value="1"/>
</dbReference>
<dbReference type="InterPro" id="IPR001647">
    <property type="entry name" value="HTH_TetR"/>
</dbReference>
<dbReference type="Pfam" id="PF00440">
    <property type="entry name" value="TetR_N"/>
    <property type="match status" value="1"/>
</dbReference>
<comment type="caution">
    <text evidence="2">Lacks conserved residue(s) required for the propagation of feature annotation.</text>
</comment>
<keyword evidence="5" id="KW-1185">Reference proteome</keyword>
<evidence type="ECO:0000313" key="4">
    <source>
        <dbReference type="EMBL" id="MBL7630580.1"/>
    </source>
</evidence>
<dbReference type="SUPFAM" id="SSF46689">
    <property type="entry name" value="Homeodomain-like"/>
    <property type="match status" value="1"/>
</dbReference>
<dbReference type="InterPro" id="IPR009057">
    <property type="entry name" value="Homeodomain-like_sf"/>
</dbReference>
<keyword evidence="1 2" id="KW-0238">DNA-binding</keyword>
<dbReference type="PANTHER" id="PTHR30055:SF235">
    <property type="entry name" value="TRANSCRIPTIONAL REGULATORY PROTEIN"/>
    <property type="match status" value="1"/>
</dbReference>
<organism evidence="4 5">
    <name type="scientific">Frankia nepalensis</name>
    <dbReference type="NCBI Taxonomy" id="1836974"/>
    <lineage>
        <taxon>Bacteria</taxon>
        <taxon>Bacillati</taxon>
        <taxon>Actinomycetota</taxon>
        <taxon>Actinomycetes</taxon>
        <taxon>Frankiales</taxon>
        <taxon>Frankiaceae</taxon>
        <taxon>Frankia</taxon>
    </lineage>
</organism>
<feature type="domain" description="HTH tetR-type" evidence="3">
    <location>
        <begin position="6"/>
        <end position="67"/>
    </location>
</feature>
<name>A0A937RKI0_9ACTN</name>
<dbReference type="PANTHER" id="PTHR30055">
    <property type="entry name" value="HTH-TYPE TRANSCRIPTIONAL REGULATOR RUTR"/>
    <property type="match status" value="1"/>
</dbReference>
<proteinExistence type="predicted"/>
<evidence type="ECO:0000313" key="5">
    <source>
        <dbReference type="Proteomes" id="UP000604475"/>
    </source>
</evidence>